<keyword evidence="1" id="KW-1133">Transmembrane helix</keyword>
<dbReference type="Proteomes" id="UP000215059">
    <property type="component" value="Unassembled WGS sequence"/>
</dbReference>
<keyword evidence="3" id="KW-1185">Reference proteome</keyword>
<name>A0A235FDH3_9BACL</name>
<dbReference type="AlphaFoldDB" id="A0A235FDH3"/>
<accession>A0A235FDH3</accession>
<gene>
    <name evidence="2" type="ORF">CGZ90_05820</name>
</gene>
<evidence type="ECO:0000313" key="2">
    <source>
        <dbReference type="EMBL" id="OYD59406.1"/>
    </source>
</evidence>
<protein>
    <recommendedName>
        <fullName evidence="4">DUF5673 domain-containing protein</fullName>
    </recommendedName>
</protein>
<reference evidence="2 3" key="1">
    <citation type="submission" date="2017-07" db="EMBL/GenBank/DDBJ databases">
        <title>Fictibacillus sp. nov. GDSW-R2A3 Genome sequencing and assembly.</title>
        <authorList>
            <person name="Mayilraj S."/>
        </authorList>
    </citation>
    <scope>NUCLEOTIDE SEQUENCE [LARGE SCALE GENOMIC DNA]</scope>
    <source>
        <strain evidence="2 3">GDSW-R2A3</strain>
    </source>
</reference>
<comment type="caution">
    <text evidence="2">The sequence shown here is derived from an EMBL/GenBank/DDBJ whole genome shotgun (WGS) entry which is preliminary data.</text>
</comment>
<keyword evidence="1" id="KW-0472">Membrane</keyword>
<feature type="transmembrane region" description="Helical" evidence="1">
    <location>
        <begin position="9"/>
        <end position="25"/>
    </location>
</feature>
<dbReference type="EMBL" id="NOII01000001">
    <property type="protein sequence ID" value="OYD59406.1"/>
    <property type="molecule type" value="Genomic_DNA"/>
</dbReference>
<evidence type="ECO:0000256" key="1">
    <source>
        <dbReference type="SAM" id="Phobius"/>
    </source>
</evidence>
<evidence type="ECO:0008006" key="4">
    <source>
        <dbReference type="Google" id="ProtNLM"/>
    </source>
</evidence>
<proteinExistence type="predicted"/>
<evidence type="ECO:0000313" key="3">
    <source>
        <dbReference type="Proteomes" id="UP000215059"/>
    </source>
</evidence>
<dbReference type="RefSeq" id="WP_094251367.1">
    <property type="nucleotide sequence ID" value="NZ_JBHLXL010000001.1"/>
</dbReference>
<keyword evidence="1" id="KW-0812">Transmembrane</keyword>
<dbReference type="OrthoDB" id="2427324at2"/>
<organism evidence="2 3">
    <name type="scientific">Fictibacillus aquaticus</name>
    <dbReference type="NCBI Taxonomy" id="2021314"/>
    <lineage>
        <taxon>Bacteria</taxon>
        <taxon>Bacillati</taxon>
        <taxon>Bacillota</taxon>
        <taxon>Bacilli</taxon>
        <taxon>Bacillales</taxon>
        <taxon>Fictibacillaceae</taxon>
        <taxon>Fictibacillus</taxon>
    </lineage>
</organism>
<sequence>MVYTAKTERVPLVFLLTIIIASIFMGDISGWLFYFQLAIAMFIFAALFIRFKLEIAVQGLTYEILFITLPIHKKIVYPNEIIKLVFKRYGWTTKGARIQLKKGFNIRIVNFVPENIFSDLNDFANQHMIPISIAKDYQILDR</sequence>